<name>A0A377G9G7_9GAMM</name>
<dbReference type="SUPFAM" id="SSF56281">
    <property type="entry name" value="Metallo-hydrolase/oxidoreductase"/>
    <property type="match status" value="1"/>
</dbReference>
<reference evidence="1 2" key="1">
    <citation type="submission" date="2018-06" db="EMBL/GenBank/DDBJ databases">
        <authorList>
            <consortium name="Pathogen Informatics"/>
            <person name="Doyle S."/>
        </authorList>
    </citation>
    <scope>NUCLEOTIDE SEQUENCE [LARGE SCALE GENOMIC DNA]</scope>
    <source>
        <strain evidence="1 2">NCTC11370</strain>
    </source>
</reference>
<dbReference type="Gene3D" id="3.60.15.10">
    <property type="entry name" value="Ribonuclease Z/Hydroxyacylglutathione hydrolase-like"/>
    <property type="match status" value="1"/>
</dbReference>
<dbReference type="AlphaFoldDB" id="A0A377G9G7"/>
<dbReference type="EMBL" id="UGGT01000001">
    <property type="protein sequence ID" value="STO21456.1"/>
    <property type="molecule type" value="Genomic_DNA"/>
</dbReference>
<keyword evidence="2" id="KW-1185">Reference proteome</keyword>
<proteinExistence type="predicted"/>
<sequence>MSKYSPVWPHGDIINAFENIYVVRGTNITCFEDKKIQHSRNMTIIASNNNLTLINTVRLNEKGLQGLNNLGTVKHIISIGAFHGRDDEFYLDKYKAQYWSVQSGEISHPVHYLHDKDKLPIPNGCFFKFKNSCPAEGYIYIERQDGIIITCDSIKNWVEIDSFFNEETAIRAISQGEISKARISPIWLNATGVTQGDFDCLLKLKFKHLISAHGDVLRDTAYEDVKKSVGAITKIR</sequence>
<dbReference type="OrthoDB" id="819793at2"/>
<dbReference type="GeneID" id="93291906"/>
<protein>
    <submittedName>
        <fullName evidence="1">Uncharacterized protein</fullName>
    </submittedName>
</protein>
<dbReference type="InterPro" id="IPR036866">
    <property type="entry name" value="RibonucZ/Hydroxyglut_hydro"/>
</dbReference>
<dbReference type="Proteomes" id="UP000254554">
    <property type="component" value="Unassembled WGS sequence"/>
</dbReference>
<dbReference type="RefSeq" id="WP_010653732.1">
    <property type="nucleotide sequence ID" value="NZ_JAPHOO010000001.1"/>
</dbReference>
<gene>
    <name evidence="1" type="ORF">NCTC11370_01523</name>
</gene>
<dbReference type="STRING" id="1094715.GCA_000236165_00900"/>
<evidence type="ECO:0000313" key="1">
    <source>
        <dbReference type="EMBL" id="STO21456.1"/>
    </source>
</evidence>
<evidence type="ECO:0000313" key="2">
    <source>
        <dbReference type="Proteomes" id="UP000254554"/>
    </source>
</evidence>
<organism evidence="1 2">
    <name type="scientific">Fluoribacter dumoffii</name>
    <dbReference type="NCBI Taxonomy" id="463"/>
    <lineage>
        <taxon>Bacteria</taxon>
        <taxon>Pseudomonadati</taxon>
        <taxon>Pseudomonadota</taxon>
        <taxon>Gammaproteobacteria</taxon>
        <taxon>Legionellales</taxon>
        <taxon>Legionellaceae</taxon>
        <taxon>Fluoribacter</taxon>
    </lineage>
</organism>
<accession>A0A377G9G7</accession>